<keyword evidence="3" id="KW-1185">Reference proteome</keyword>
<reference evidence="2 3" key="1">
    <citation type="journal article" date="2015" name="Int. J. Syst. Evol. Microbiol.">
        <title>Carboxylicivirga linearis sp. nov., isolated from a sea cucumber culture pond.</title>
        <authorList>
            <person name="Wang F.Q."/>
            <person name="Zhou Y.X."/>
            <person name="Lin X.Z."/>
            <person name="Chen G.J."/>
            <person name="Du Z.J."/>
        </authorList>
    </citation>
    <scope>NUCLEOTIDE SEQUENCE [LARGE SCALE GENOMIC DNA]</scope>
    <source>
        <strain evidence="2 3">FB218</strain>
    </source>
</reference>
<feature type="chain" id="PRO_5045246040" evidence="1">
    <location>
        <begin position="19"/>
        <end position="126"/>
    </location>
</feature>
<accession>A0ABS5JUN2</accession>
<dbReference type="EMBL" id="JAGUCO010000003">
    <property type="protein sequence ID" value="MBS2098066.1"/>
    <property type="molecule type" value="Genomic_DNA"/>
</dbReference>
<protein>
    <submittedName>
        <fullName evidence="2">Uncharacterized protein</fullName>
    </submittedName>
</protein>
<dbReference type="Proteomes" id="UP000708576">
    <property type="component" value="Unassembled WGS sequence"/>
</dbReference>
<evidence type="ECO:0000313" key="2">
    <source>
        <dbReference type="EMBL" id="MBS2098066.1"/>
    </source>
</evidence>
<feature type="signal peptide" evidence="1">
    <location>
        <begin position="1"/>
        <end position="18"/>
    </location>
</feature>
<organism evidence="2 3">
    <name type="scientific">Carboxylicivirga linearis</name>
    <dbReference type="NCBI Taxonomy" id="1628157"/>
    <lineage>
        <taxon>Bacteria</taxon>
        <taxon>Pseudomonadati</taxon>
        <taxon>Bacteroidota</taxon>
        <taxon>Bacteroidia</taxon>
        <taxon>Marinilabiliales</taxon>
        <taxon>Marinilabiliaceae</taxon>
        <taxon>Carboxylicivirga</taxon>
    </lineage>
</organism>
<comment type="caution">
    <text evidence="2">The sequence shown here is derived from an EMBL/GenBank/DDBJ whole genome shotgun (WGS) entry which is preliminary data.</text>
</comment>
<dbReference type="RefSeq" id="WP_212215306.1">
    <property type="nucleotide sequence ID" value="NZ_JAGUCO010000003.1"/>
</dbReference>
<keyword evidence="1" id="KW-0732">Signal</keyword>
<name>A0ABS5JUN2_9BACT</name>
<evidence type="ECO:0000313" key="3">
    <source>
        <dbReference type="Proteomes" id="UP000708576"/>
    </source>
</evidence>
<proteinExistence type="predicted"/>
<sequence>MKSILVVALLSIASLSFAQNQNRVYGPKAKNEKVWINKSNKSEVVTNNNETVTGGKAKNNQVWAKNYNESETVKVSADENKMALKGPNAKNYKPYQKKTINLDEMLEQNLVENSDSTNQQNEILID</sequence>
<gene>
    <name evidence="2" type="ORF">KEM10_07220</name>
</gene>
<evidence type="ECO:0000256" key="1">
    <source>
        <dbReference type="SAM" id="SignalP"/>
    </source>
</evidence>